<sequence length="55" mass="6426">MDPNVEKEHLYVGNDKCLFSRRRNSPAWFGPDALYRKGHDDPSHQNSDLIWEPSV</sequence>
<dbReference type="AlphaFoldDB" id="A0A0X3BJB8"/>
<dbReference type="KEGG" id="mema:MMAB1_0703"/>
<proteinExistence type="predicted"/>
<organism evidence="1 2">
    <name type="scientific">Methanoculleus bourgensis</name>
    <dbReference type="NCBI Taxonomy" id="83986"/>
    <lineage>
        <taxon>Archaea</taxon>
        <taxon>Methanobacteriati</taxon>
        <taxon>Methanobacteriota</taxon>
        <taxon>Stenosarchaea group</taxon>
        <taxon>Methanomicrobia</taxon>
        <taxon>Methanomicrobiales</taxon>
        <taxon>Methanomicrobiaceae</taxon>
        <taxon>Methanoculleus</taxon>
    </lineage>
</organism>
<evidence type="ECO:0000313" key="1">
    <source>
        <dbReference type="EMBL" id="CVK31920.1"/>
    </source>
</evidence>
<evidence type="ECO:0000313" key="2">
    <source>
        <dbReference type="Proteomes" id="UP000069850"/>
    </source>
</evidence>
<name>A0A0X3BJB8_9EURY</name>
<protein>
    <submittedName>
        <fullName evidence="1">Uncharacterized protein</fullName>
    </submittedName>
</protein>
<reference evidence="1 2" key="1">
    <citation type="submission" date="2016-01" db="EMBL/GenBank/DDBJ databases">
        <authorList>
            <person name="Manzoor S."/>
        </authorList>
    </citation>
    <scope>NUCLEOTIDE SEQUENCE [LARGE SCALE GENOMIC DNA]</scope>
    <source>
        <strain evidence="1">Methanoculleus sp MAB1</strain>
    </source>
</reference>
<dbReference type="EMBL" id="LT158599">
    <property type="protein sequence ID" value="CVK31920.1"/>
    <property type="molecule type" value="Genomic_DNA"/>
</dbReference>
<accession>A0A0X3BJB8</accession>
<gene>
    <name evidence="1" type="ORF">MMAB1_0703</name>
</gene>
<dbReference type="Proteomes" id="UP000069850">
    <property type="component" value="Chromosome 1"/>
</dbReference>